<dbReference type="Proteomes" id="UP000298030">
    <property type="component" value="Unassembled WGS sequence"/>
</dbReference>
<keyword evidence="1" id="KW-0812">Transmembrane</keyword>
<keyword evidence="1" id="KW-0472">Membrane</keyword>
<protein>
    <submittedName>
        <fullName evidence="2">Uncharacterized protein</fullName>
    </submittedName>
</protein>
<keyword evidence="3" id="KW-1185">Reference proteome</keyword>
<evidence type="ECO:0000313" key="3">
    <source>
        <dbReference type="Proteomes" id="UP000298030"/>
    </source>
</evidence>
<sequence>MQGGQTHASLSPLLPRAFVPFLHAYLSRLPHVSRLHGPRSPPTIENSSNIQSRPHPRTLFSFLPGLNWVSVIVSIFSSFGLPSCIELSSHLPPCSSFKVLNLPA</sequence>
<comment type="caution">
    <text evidence="2">The sequence shown here is derived from an EMBL/GenBank/DDBJ whole genome shotgun (WGS) entry which is preliminary data.</text>
</comment>
<accession>A0A4Y7S923</accession>
<evidence type="ECO:0000313" key="2">
    <source>
        <dbReference type="EMBL" id="TEB17876.1"/>
    </source>
</evidence>
<evidence type="ECO:0000256" key="1">
    <source>
        <dbReference type="SAM" id="Phobius"/>
    </source>
</evidence>
<reference evidence="2 3" key="1">
    <citation type="journal article" date="2019" name="Nat. Ecol. Evol.">
        <title>Megaphylogeny resolves global patterns of mushroom evolution.</title>
        <authorList>
            <person name="Varga T."/>
            <person name="Krizsan K."/>
            <person name="Foldi C."/>
            <person name="Dima B."/>
            <person name="Sanchez-Garcia M."/>
            <person name="Sanchez-Ramirez S."/>
            <person name="Szollosi G.J."/>
            <person name="Szarkandi J.G."/>
            <person name="Papp V."/>
            <person name="Albert L."/>
            <person name="Andreopoulos W."/>
            <person name="Angelini C."/>
            <person name="Antonin V."/>
            <person name="Barry K.W."/>
            <person name="Bougher N.L."/>
            <person name="Buchanan P."/>
            <person name="Buyck B."/>
            <person name="Bense V."/>
            <person name="Catcheside P."/>
            <person name="Chovatia M."/>
            <person name="Cooper J."/>
            <person name="Damon W."/>
            <person name="Desjardin D."/>
            <person name="Finy P."/>
            <person name="Geml J."/>
            <person name="Haridas S."/>
            <person name="Hughes K."/>
            <person name="Justo A."/>
            <person name="Karasinski D."/>
            <person name="Kautmanova I."/>
            <person name="Kiss B."/>
            <person name="Kocsube S."/>
            <person name="Kotiranta H."/>
            <person name="LaButti K.M."/>
            <person name="Lechner B.E."/>
            <person name="Liimatainen K."/>
            <person name="Lipzen A."/>
            <person name="Lukacs Z."/>
            <person name="Mihaltcheva S."/>
            <person name="Morgado L.N."/>
            <person name="Niskanen T."/>
            <person name="Noordeloos M.E."/>
            <person name="Ohm R.A."/>
            <person name="Ortiz-Santana B."/>
            <person name="Ovrebo C."/>
            <person name="Racz N."/>
            <person name="Riley R."/>
            <person name="Savchenko A."/>
            <person name="Shiryaev A."/>
            <person name="Soop K."/>
            <person name="Spirin V."/>
            <person name="Szebenyi C."/>
            <person name="Tomsovsky M."/>
            <person name="Tulloss R.E."/>
            <person name="Uehling J."/>
            <person name="Grigoriev I.V."/>
            <person name="Vagvolgyi C."/>
            <person name="Papp T."/>
            <person name="Martin F.M."/>
            <person name="Miettinen O."/>
            <person name="Hibbett D.S."/>
            <person name="Nagy L.G."/>
        </authorList>
    </citation>
    <scope>NUCLEOTIDE SEQUENCE [LARGE SCALE GENOMIC DNA]</scope>
    <source>
        <strain evidence="2 3">FP101781</strain>
    </source>
</reference>
<dbReference type="AlphaFoldDB" id="A0A4Y7S923"/>
<gene>
    <name evidence="2" type="ORF">FA13DRAFT_696610</name>
</gene>
<dbReference type="EMBL" id="QPFP01000293">
    <property type="protein sequence ID" value="TEB17876.1"/>
    <property type="molecule type" value="Genomic_DNA"/>
</dbReference>
<proteinExistence type="predicted"/>
<keyword evidence="1" id="KW-1133">Transmembrane helix</keyword>
<feature type="transmembrane region" description="Helical" evidence="1">
    <location>
        <begin position="59"/>
        <end position="81"/>
    </location>
</feature>
<organism evidence="2 3">
    <name type="scientific">Coprinellus micaceus</name>
    <name type="common">Glistening ink-cap mushroom</name>
    <name type="synonym">Coprinus micaceus</name>
    <dbReference type="NCBI Taxonomy" id="71717"/>
    <lineage>
        <taxon>Eukaryota</taxon>
        <taxon>Fungi</taxon>
        <taxon>Dikarya</taxon>
        <taxon>Basidiomycota</taxon>
        <taxon>Agaricomycotina</taxon>
        <taxon>Agaricomycetes</taxon>
        <taxon>Agaricomycetidae</taxon>
        <taxon>Agaricales</taxon>
        <taxon>Agaricineae</taxon>
        <taxon>Psathyrellaceae</taxon>
        <taxon>Coprinellus</taxon>
    </lineage>
</organism>
<name>A0A4Y7S923_COPMI</name>